<organism evidence="1 2">
    <name type="scientific">Paenibacillus glycanilyticus</name>
    <dbReference type="NCBI Taxonomy" id="126569"/>
    <lineage>
        <taxon>Bacteria</taxon>
        <taxon>Bacillati</taxon>
        <taxon>Bacillota</taxon>
        <taxon>Bacilli</taxon>
        <taxon>Bacillales</taxon>
        <taxon>Paenibacillaceae</taxon>
        <taxon>Paenibacillus</taxon>
    </lineage>
</organism>
<reference evidence="1 2" key="1">
    <citation type="submission" date="2023-05" db="EMBL/GenBank/DDBJ databases">
        <title>Draft genome of Paenibacillus sp. CCS26.</title>
        <authorList>
            <person name="Akita H."/>
            <person name="Shinto Y."/>
            <person name="Kimura Z."/>
        </authorList>
    </citation>
    <scope>NUCLEOTIDE SEQUENCE [LARGE SCALE GENOMIC DNA]</scope>
    <source>
        <strain evidence="1 2">CCS26</strain>
    </source>
</reference>
<sequence length="156" mass="17546">MRKTFIFIVVLFLIGGAYLYLRFGPLSPQHALKKQLEHIIHEHNQANIQALSLDEPTTEYLLELPTDAVVESATDFQGGSKQVGYLVSRVGAKPLHVYMTVATNSLYHKLFPKWTLFKITIGPNGTLPSIRELQKTAESERNQVVAEEIIKWGEGV</sequence>
<accession>A0ABQ6NKX6</accession>
<name>A0ABQ6NKX6_9BACL</name>
<dbReference type="Proteomes" id="UP001285921">
    <property type="component" value="Unassembled WGS sequence"/>
</dbReference>
<evidence type="ECO:0000313" key="2">
    <source>
        <dbReference type="Proteomes" id="UP001285921"/>
    </source>
</evidence>
<proteinExistence type="predicted"/>
<keyword evidence="2" id="KW-1185">Reference proteome</keyword>
<dbReference type="EMBL" id="BTCL01000008">
    <property type="protein sequence ID" value="GMK45725.1"/>
    <property type="molecule type" value="Genomic_DNA"/>
</dbReference>
<evidence type="ECO:0000313" key="1">
    <source>
        <dbReference type="EMBL" id="GMK45725.1"/>
    </source>
</evidence>
<dbReference type="RefSeq" id="WP_317980334.1">
    <property type="nucleotide sequence ID" value="NZ_BTCL01000008.1"/>
</dbReference>
<gene>
    <name evidence="1" type="ORF">PghCCS26_28530</name>
</gene>
<protein>
    <submittedName>
        <fullName evidence="1">Uncharacterized protein</fullName>
    </submittedName>
</protein>
<comment type="caution">
    <text evidence="1">The sequence shown here is derived from an EMBL/GenBank/DDBJ whole genome shotgun (WGS) entry which is preliminary data.</text>
</comment>